<dbReference type="GO" id="GO:0005576">
    <property type="term" value="C:extracellular region"/>
    <property type="evidence" value="ECO:0007669"/>
    <property type="project" value="TreeGrafter"/>
</dbReference>
<reference evidence="9 10" key="1">
    <citation type="submission" date="2016-10" db="EMBL/GenBank/DDBJ databases">
        <authorList>
            <person name="de Groot N.N."/>
        </authorList>
    </citation>
    <scope>NUCLEOTIDE SEQUENCE [LARGE SCALE GENOMIC DNA]</scope>
    <source>
        <strain evidence="9 10">743A</strain>
    </source>
</reference>
<comment type="pathway">
    <text evidence="1 6">Cell wall biogenesis; peptidoglycan biosynthesis.</text>
</comment>
<dbReference type="CDD" id="cd16913">
    <property type="entry name" value="YkuD_like"/>
    <property type="match status" value="1"/>
</dbReference>
<dbReference type="InterPro" id="IPR022029">
    <property type="entry name" value="YoaR-like_PG-bd"/>
</dbReference>
<dbReference type="Gene3D" id="2.40.440.10">
    <property type="entry name" value="L,D-transpeptidase catalytic domain-like"/>
    <property type="match status" value="1"/>
</dbReference>
<dbReference type="AlphaFoldDB" id="A0A1I6JYC3"/>
<keyword evidence="5 6" id="KW-0961">Cell wall biogenesis/degradation</keyword>
<dbReference type="Pfam" id="PF12229">
    <property type="entry name" value="PG_binding_4"/>
    <property type="match status" value="2"/>
</dbReference>
<dbReference type="PROSITE" id="PS52029">
    <property type="entry name" value="LD_TPASE"/>
    <property type="match status" value="1"/>
</dbReference>
<accession>A0A1I6JYC3</accession>
<proteinExistence type="predicted"/>
<dbReference type="GO" id="GO:0071972">
    <property type="term" value="F:peptidoglycan L,D-transpeptidase activity"/>
    <property type="evidence" value="ECO:0007669"/>
    <property type="project" value="TreeGrafter"/>
</dbReference>
<sequence>MYKKRKRIIIITCIILIFLVIYFSISLFFKERFYFGSVINGVNYCGKTADEVERSINETVQTYQLTIEGRNGLIDYISAEDIDYHYIPDGTIERLMETQNPFKWPIALFGMNDLEMHIEAGYDSDLLSDLVNHLVFLQEKNNIPPVDAYINYNDTEYTIIPEETGAYITENALYQSVKQAVEDGAEHLSLEELDIYAVPKYTQNSPVLLQLTKKLNTYLNVVITYDFDDRSEILDRVFIKDWMYVTSDFDVDFSLEKVREYVDYLARTYNTFGSKREFIAHDNSQLTVSGGDYGWLINRAQETEAIVEIIKEGKSVTREPVYQQVAVSRATNDIGNSYVEIDLTNQHLWVYKEGNLVIDSDLVSGNISKNLGTPTGIYQITYKEREATLVGEDYSSAVKYWMPFYYNVGMHDASWRNEFGGDIYKTKGSHGCVNLPPKVAKIVFENIEKGTPVVCYNGKLIKKTAEENTSNLSNKKNN</sequence>
<dbReference type="SUPFAM" id="SSF141523">
    <property type="entry name" value="L,D-transpeptidase catalytic domain-like"/>
    <property type="match status" value="1"/>
</dbReference>
<dbReference type="InterPro" id="IPR050979">
    <property type="entry name" value="LD-transpeptidase"/>
</dbReference>
<gene>
    <name evidence="9" type="ORF">SAMN05661086_02080</name>
</gene>
<dbReference type="RefSeq" id="WP_092560611.1">
    <property type="nucleotide sequence ID" value="NZ_FOYZ01000007.1"/>
</dbReference>
<evidence type="ECO:0000256" key="4">
    <source>
        <dbReference type="ARBA" id="ARBA00022984"/>
    </source>
</evidence>
<dbReference type="STRING" id="37658.SAMN05661086_02080"/>
<dbReference type="InterPro" id="IPR038054">
    <property type="entry name" value="LD_TPept-like_central_sf"/>
</dbReference>
<dbReference type="PANTHER" id="PTHR30582:SF33">
    <property type="entry name" value="EXPORTED PROTEIN"/>
    <property type="match status" value="1"/>
</dbReference>
<keyword evidence="2" id="KW-0808">Transferase</keyword>
<keyword evidence="3 6" id="KW-0133">Cell shape</keyword>
<dbReference type="Pfam" id="PF03734">
    <property type="entry name" value="YkuD"/>
    <property type="match status" value="1"/>
</dbReference>
<feature type="transmembrane region" description="Helical" evidence="7">
    <location>
        <begin position="7"/>
        <end position="29"/>
    </location>
</feature>
<dbReference type="Gene3D" id="3.10.20.800">
    <property type="match status" value="1"/>
</dbReference>
<keyword evidence="10" id="KW-1185">Reference proteome</keyword>
<keyword evidence="7" id="KW-0472">Membrane</keyword>
<dbReference type="UniPathway" id="UPA00219"/>
<evidence type="ECO:0000313" key="10">
    <source>
        <dbReference type="Proteomes" id="UP000199659"/>
    </source>
</evidence>
<feature type="active site" description="Proton donor/acceptor" evidence="6">
    <location>
        <position position="411"/>
    </location>
</feature>
<dbReference type="InterPro" id="IPR038063">
    <property type="entry name" value="Transpep_catalytic_dom"/>
</dbReference>
<dbReference type="GO" id="GO:0016740">
    <property type="term" value="F:transferase activity"/>
    <property type="evidence" value="ECO:0007669"/>
    <property type="project" value="UniProtKB-KW"/>
</dbReference>
<dbReference type="Proteomes" id="UP000199659">
    <property type="component" value="Unassembled WGS sequence"/>
</dbReference>
<dbReference type="OrthoDB" id="3176960at2"/>
<dbReference type="PANTHER" id="PTHR30582">
    <property type="entry name" value="L,D-TRANSPEPTIDASE"/>
    <property type="match status" value="1"/>
</dbReference>
<feature type="active site" description="Nucleophile" evidence="6">
    <location>
        <position position="432"/>
    </location>
</feature>
<evidence type="ECO:0000256" key="5">
    <source>
        <dbReference type="ARBA" id="ARBA00023316"/>
    </source>
</evidence>
<evidence type="ECO:0000313" key="9">
    <source>
        <dbReference type="EMBL" id="SFR83962.1"/>
    </source>
</evidence>
<keyword evidence="7" id="KW-1133">Transmembrane helix</keyword>
<organism evidence="9 10">
    <name type="scientific">Anaeromicropila populeti</name>
    <dbReference type="NCBI Taxonomy" id="37658"/>
    <lineage>
        <taxon>Bacteria</taxon>
        <taxon>Bacillati</taxon>
        <taxon>Bacillota</taxon>
        <taxon>Clostridia</taxon>
        <taxon>Lachnospirales</taxon>
        <taxon>Lachnospiraceae</taxon>
        <taxon>Anaeromicropila</taxon>
    </lineage>
</organism>
<dbReference type="InterPro" id="IPR005490">
    <property type="entry name" value="LD_TPept_cat_dom"/>
</dbReference>
<feature type="domain" description="L,D-TPase catalytic" evidence="8">
    <location>
        <begin position="337"/>
        <end position="456"/>
    </location>
</feature>
<keyword evidence="4 6" id="KW-0573">Peptidoglycan synthesis</keyword>
<dbReference type="GO" id="GO:0008360">
    <property type="term" value="P:regulation of cell shape"/>
    <property type="evidence" value="ECO:0007669"/>
    <property type="project" value="UniProtKB-UniRule"/>
</dbReference>
<evidence type="ECO:0000256" key="1">
    <source>
        <dbReference type="ARBA" id="ARBA00004752"/>
    </source>
</evidence>
<keyword evidence="7" id="KW-0812">Transmembrane</keyword>
<name>A0A1I6JYC3_9FIRM</name>
<dbReference type="GO" id="GO:0018104">
    <property type="term" value="P:peptidoglycan-protein cross-linking"/>
    <property type="evidence" value="ECO:0007669"/>
    <property type="project" value="TreeGrafter"/>
</dbReference>
<dbReference type="SUPFAM" id="SSF143985">
    <property type="entry name" value="L,D-transpeptidase pre-catalytic domain-like"/>
    <property type="match status" value="1"/>
</dbReference>
<evidence type="ECO:0000256" key="6">
    <source>
        <dbReference type="PROSITE-ProRule" id="PRU01373"/>
    </source>
</evidence>
<evidence type="ECO:0000259" key="8">
    <source>
        <dbReference type="PROSITE" id="PS52029"/>
    </source>
</evidence>
<protein>
    <submittedName>
        <fullName evidence="9">Putative peptidoglycan binding domain-containing protein</fullName>
    </submittedName>
</protein>
<dbReference type="EMBL" id="FOYZ01000007">
    <property type="protein sequence ID" value="SFR83962.1"/>
    <property type="molecule type" value="Genomic_DNA"/>
</dbReference>
<evidence type="ECO:0000256" key="2">
    <source>
        <dbReference type="ARBA" id="ARBA00022679"/>
    </source>
</evidence>
<dbReference type="GO" id="GO:0071555">
    <property type="term" value="P:cell wall organization"/>
    <property type="evidence" value="ECO:0007669"/>
    <property type="project" value="UniProtKB-UniRule"/>
</dbReference>
<evidence type="ECO:0000256" key="3">
    <source>
        <dbReference type="ARBA" id="ARBA00022960"/>
    </source>
</evidence>
<evidence type="ECO:0000256" key="7">
    <source>
        <dbReference type="SAM" id="Phobius"/>
    </source>
</evidence>